<evidence type="ECO:0000256" key="3">
    <source>
        <dbReference type="ARBA" id="ARBA00023295"/>
    </source>
</evidence>
<dbReference type="GO" id="GO:0009986">
    <property type="term" value="C:cell surface"/>
    <property type="evidence" value="ECO:0007669"/>
    <property type="project" value="TreeGrafter"/>
</dbReference>
<keyword evidence="3 7" id="KW-0326">Glycosidase</keyword>
<dbReference type="GO" id="GO:0005576">
    <property type="term" value="C:extracellular region"/>
    <property type="evidence" value="ECO:0007669"/>
    <property type="project" value="TreeGrafter"/>
</dbReference>
<dbReference type="PANTHER" id="PTHR31297:SF42">
    <property type="entry name" value="GLYCOSIDE HYDROLASE FAMILY 5 DOMAIN-CONTAINING PROTEIN"/>
    <property type="match status" value="1"/>
</dbReference>
<comment type="catalytic activity">
    <reaction evidence="5">
        <text>Successive hydrolysis of beta-D-glucose units from the non-reducing ends of (1-&gt;3)-beta-D-glucans, releasing alpha-glucose.</text>
        <dbReference type="EC" id="3.2.1.58"/>
    </reaction>
</comment>
<reference evidence="11 12" key="1">
    <citation type="submission" date="2019-05" db="EMBL/GenBank/DDBJ databases">
        <title>Emergence of the Ug99 lineage of the wheat stem rust pathogen through somatic hybridization.</title>
        <authorList>
            <person name="Li F."/>
            <person name="Upadhyaya N.M."/>
            <person name="Sperschneider J."/>
            <person name="Matny O."/>
            <person name="Nguyen-Phuc H."/>
            <person name="Mago R."/>
            <person name="Raley C."/>
            <person name="Miller M.E."/>
            <person name="Silverstein K.A.T."/>
            <person name="Henningsen E."/>
            <person name="Hirsch C.D."/>
            <person name="Visser B."/>
            <person name="Pretorius Z.A."/>
            <person name="Steffenson B.J."/>
            <person name="Schwessinger B."/>
            <person name="Dodds P.N."/>
            <person name="Figueroa M."/>
        </authorList>
    </citation>
    <scope>NUCLEOTIDE SEQUENCE [LARGE SCALE GENOMIC DNA]</scope>
    <source>
        <strain evidence="9">21-0</strain>
        <strain evidence="10 12">Ug99</strain>
    </source>
</reference>
<dbReference type="OrthoDB" id="62120at2759"/>
<dbReference type="PANTHER" id="PTHR31297">
    <property type="entry name" value="GLUCAN ENDO-1,6-BETA-GLUCOSIDASE B"/>
    <property type="match status" value="1"/>
</dbReference>
<dbReference type="GO" id="GO:0009251">
    <property type="term" value="P:glucan catabolic process"/>
    <property type="evidence" value="ECO:0007669"/>
    <property type="project" value="TreeGrafter"/>
</dbReference>
<comment type="similarity">
    <text evidence="1 7">Belongs to the glycosyl hydrolase 5 (cellulase A) family.</text>
</comment>
<keyword evidence="2 7" id="KW-0378">Hydrolase</keyword>
<dbReference type="Pfam" id="PF00150">
    <property type="entry name" value="Cellulase"/>
    <property type="match status" value="1"/>
</dbReference>
<comment type="caution">
    <text evidence="9">The sequence shown here is derived from an EMBL/GenBank/DDBJ whole genome shotgun (WGS) entry which is preliminary data.</text>
</comment>
<evidence type="ECO:0000313" key="12">
    <source>
        <dbReference type="Proteomes" id="UP000325313"/>
    </source>
</evidence>
<evidence type="ECO:0000256" key="4">
    <source>
        <dbReference type="ARBA" id="ARBA00023316"/>
    </source>
</evidence>
<dbReference type="AlphaFoldDB" id="A0A5B0N7M8"/>
<evidence type="ECO:0000259" key="8">
    <source>
        <dbReference type="Pfam" id="PF00150"/>
    </source>
</evidence>
<dbReference type="EMBL" id="VSWC01000118">
    <property type="protein sequence ID" value="KAA1084090.1"/>
    <property type="molecule type" value="Genomic_DNA"/>
</dbReference>
<dbReference type="Proteomes" id="UP000324748">
    <property type="component" value="Unassembled WGS sequence"/>
</dbReference>
<name>A0A5B0N7M8_PUCGR</name>
<organism evidence="9 11">
    <name type="scientific">Puccinia graminis f. sp. tritici</name>
    <dbReference type="NCBI Taxonomy" id="56615"/>
    <lineage>
        <taxon>Eukaryota</taxon>
        <taxon>Fungi</taxon>
        <taxon>Dikarya</taxon>
        <taxon>Basidiomycota</taxon>
        <taxon>Pucciniomycotina</taxon>
        <taxon>Pucciniomycetes</taxon>
        <taxon>Pucciniales</taxon>
        <taxon>Pucciniaceae</taxon>
        <taxon>Puccinia</taxon>
    </lineage>
</organism>
<evidence type="ECO:0000256" key="7">
    <source>
        <dbReference type="RuleBase" id="RU361153"/>
    </source>
</evidence>
<feature type="domain" description="Glycoside hydrolase family 5" evidence="8">
    <location>
        <begin position="156"/>
        <end position="310"/>
    </location>
</feature>
<dbReference type="EMBL" id="VDEP01000375">
    <property type="protein sequence ID" value="KAA1093325.1"/>
    <property type="molecule type" value="Genomic_DNA"/>
</dbReference>
<dbReference type="InterPro" id="IPR050386">
    <property type="entry name" value="Glycosyl_hydrolase_5"/>
</dbReference>
<dbReference type="GO" id="GO:0004338">
    <property type="term" value="F:glucan exo-1,3-beta-glucosidase activity"/>
    <property type="evidence" value="ECO:0007669"/>
    <property type="project" value="UniProtKB-EC"/>
</dbReference>
<evidence type="ECO:0000256" key="5">
    <source>
        <dbReference type="ARBA" id="ARBA00036824"/>
    </source>
</evidence>
<keyword evidence="4" id="KW-0961">Cell wall biogenesis/degradation</keyword>
<dbReference type="Proteomes" id="UP000325313">
    <property type="component" value="Unassembled WGS sequence"/>
</dbReference>
<dbReference type="InterPro" id="IPR017853">
    <property type="entry name" value="GH"/>
</dbReference>
<evidence type="ECO:0000313" key="9">
    <source>
        <dbReference type="EMBL" id="KAA1084090.1"/>
    </source>
</evidence>
<dbReference type="GO" id="GO:0071555">
    <property type="term" value="P:cell wall organization"/>
    <property type="evidence" value="ECO:0007669"/>
    <property type="project" value="UniProtKB-KW"/>
</dbReference>
<accession>A0A5B0N7M8</accession>
<evidence type="ECO:0000256" key="2">
    <source>
        <dbReference type="ARBA" id="ARBA00022801"/>
    </source>
</evidence>
<evidence type="ECO:0000256" key="6">
    <source>
        <dbReference type="ARBA" id="ARBA00038929"/>
    </source>
</evidence>
<protein>
    <recommendedName>
        <fullName evidence="6">glucan 1,3-beta-glucosidase</fullName>
        <ecNumber evidence="6">3.2.1.58</ecNumber>
    </recommendedName>
</protein>
<dbReference type="FunFam" id="3.20.20.80:FF:000033">
    <property type="entry name" value="Glucan 1,3-beta-glucosidase A"/>
    <property type="match status" value="1"/>
</dbReference>
<dbReference type="EC" id="3.2.1.58" evidence="6"/>
<dbReference type="InterPro" id="IPR001547">
    <property type="entry name" value="Glyco_hydro_5"/>
</dbReference>
<dbReference type="SUPFAM" id="SSF51445">
    <property type="entry name" value="(Trans)glycosidases"/>
    <property type="match status" value="1"/>
</dbReference>
<evidence type="ECO:0000256" key="1">
    <source>
        <dbReference type="ARBA" id="ARBA00005641"/>
    </source>
</evidence>
<dbReference type="Gene3D" id="3.20.20.80">
    <property type="entry name" value="Glycosidases"/>
    <property type="match status" value="1"/>
</dbReference>
<evidence type="ECO:0000313" key="11">
    <source>
        <dbReference type="Proteomes" id="UP000324748"/>
    </source>
</evidence>
<keyword evidence="11" id="KW-1185">Reference proteome</keyword>
<gene>
    <name evidence="9" type="primary">EXG1_1</name>
    <name evidence="10" type="synonym">EXG1_2</name>
    <name evidence="9" type="ORF">PGT21_017321</name>
    <name evidence="10" type="ORF">PGTUg99_021825</name>
</gene>
<evidence type="ECO:0000313" key="10">
    <source>
        <dbReference type="EMBL" id="KAA1093325.1"/>
    </source>
</evidence>
<proteinExistence type="inferred from homology"/>
<sequence>MYLSLRLPPFAKLSTQTIHNLSPSLHHTPPTMHLELGSLSVSARRVFLLTLSGGILISSSNISPNLLSYEGIENTVESSHHNRTRISLSLQQRDFSAESAGFDYANQKIKGVNVGGWLVTEPWITPSLYEVDNPAVIDEFTLCQTLGRDEAGRRLRAHWDAFFTEEDFHTIKSYGLNHVRIPIGYWAFDISGGEPYVQGQFEYLLRAVGWCKDVGLKVLIDLHGAPGSQNGFDNSGKRGDINWDEDQGNVDRTKAALAKLTKEFSKPHYAHVVVGIQALNEPAGFKNQHMVDTINEFYKDGYDIVRHSGSHSGDGKQTHLLYNIHDAFLPLSTWAHTFPPPQYHGVSLDTHIYTVFTVEGNKFNEQERIQEYCRKIPDLQASQSKIWTWVGEFTPAPTDCAPLLNGIGRGARYDGTFEGSTRVGDCHPKTGLAAHFSEEYKESLGKFFEIQTQVYEHGSGWFMWTFKAEKADDWSYDAGVKGGWIPKNLDHKIYGVHC</sequence>